<dbReference type="InterPro" id="IPR013785">
    <property type="entry name" value="Aldolase_TIM"/>
</dbReference>
<feature type="binding site" evidence="12">
    <location>
        <position position="195"/>
    </location>
    <ligand>
        <name>S-adenosyl-L-methionine</name>
        <dbReference type="ChEBI" id="CHEBI:59789"/>
    </ligand>
</feature>
<evidence type="ECO:0000256" key="1">
    <source>
        <dbReference type="ARBA" id="ARBA00004496"/>
    </source>
</evidence>
<protein>
    <recommendedName>
        <fullName evidence="12">Probable dual-specificity RNA methyltransferase RlmN</fullName>
        <ecNumber evidence="12">2.1.1.192</ecNumber>
    </recommendedName>
    <alternativeName>
        <fullName evidence="12">23S rRNA (adenine(2503)-C(2))-methyltransferase</fullName>
    </alternativeName>
    <alternativeName>
        <fullName evidence="12">23S rRNA m2A2503 methyltransferase</fullName>
    </alternativeName>
    <alternativeName>
        <fullName evidence="12">Ribosomal RNA large subunit methyltransferase N</fullName>
    </alternativeName>
    <alternativeName>
        <fullName evidence="12">tRNA (adenine(37)-C(2))-methyltransferase</fullName>
    </alternativeName>
    <alternativeName>
        <fullName evidence="12">tRNA m2A37 methyltransferase</fullName>
    </alternativeName>
</protein>
<keyword evidence="5 12" id="KW-0489">Methyltransferase</keyword>
<dbReference type="HAMAP" id="MF_01849">
    <property type="entry name" value="RNA_methyltr_RlmN"/>
    <property type="match status" value="1"/>
</dbReference>
<dbReference type="GO" id="GO:0070475">
    <property type="term" value="P:rRNA base methylation"/>
    <property type="evidence" value="ECO:0007669"/>
    <property type="project" value="UniProtKB-UniRule"/>
</dbReference>
<keyword evidence="12" id="KW-1015">Disulfide bond</keyword>
<keyword evidence="11 12" id="KW-0411">Iron-sulfur</keyword>
<dbReference type="NCBIfam" id="TIGR00048">
    <property type="entry name" value="rRNA_mod_RlmN"/>
    <property type="match status" value="1"/>
</dbReference>
<dbReference type="SUPFAM" id="SSF102114">
    <property type="entry name" value="Radical SAM enzymes"/>
    <property type="match status" value="1"/>
</dbReference>
<comment type="miscellaneous">
    <text evidence="12">Reaction proceeds by a ping-pong mechanism involving intermediate methylation of a conserved cysteine residue.</text>
</comment>
<dbReference type="PROSITE" id="PS51918">
    <property type="entry name" value="RADICAL_SAM"/>
    <property type="match status" value="1"/>
</dbReference>
<dbReference type="GO" id="GO:0019843">
    <property type="term" value="F:rRNA binding"/>
    <property type="evidence" value="ECO:0007669"/>
    <property type="project" value="UniProtKB-UniRule"/>
</dbReference>
<dbReference type="InterPro" id="IPR058240">
    <property type="entry name" value="rSAM_sf"/>
</dbReference>
<reference evidence="14" key="1">
    <citation type="submission" date="2021-02" db="EMBL/GenBank/DDBJ databases">
        <title>Infant gut strain persistence is associated with maternal origin, phylogeny, and functional potential including surface adhesion and iron acquisition.</title>
        <authorList>
            <person name="Lou Y.C."/>
        </authorList>
    </citation>
    <scope>NUCLEOTIDE SEQUENCE</scope>
    <source>
        <strain evidence="14">L2_039_000G1_dasL2_039_000G1_concoct_11</strain>
    </source>
</reference>
<evidence type="ECO:0000256" key="12">
    <source>
        <dbReference type="HAMAP-Rule" id="MF_01849"/>
    </source>
</evidence>
<keyword evidence="2 12" id="KW-0004">4Fe-4S</keyword>
<sequence>MKEHPMAQGIEAYSYEGICDLMKAWGQPRFRAKQVVQWLYQKGVSSYDEMSNLPAALKERLSEEAPLHRAQIVDKQVSEDGTRKYIVAFADGASAEMVAIPADDRLTVCFSTQVGCAMGCIFCATGKEGFTRNLLPGEMVDQILIAQKDMGVRVTNLVGMGQGEPFLNYDNVLAAMRFVNSPDGLNIGARKITISTCGILSGIRKFAQEPEQFTMAISLHSAVQKSRDVLMPSMVHQSLTDLKRDIRDYQAASGRRVTYEYVMIDGLNDDDEHLSALADFCRGTMCHVNLIPINEIEGSVLQPSGEKAVKRFISELEKRGIEATLRNSRGADIAGACGQLKNLRRR</sequence>
<dbReference type="InterPro" id="IPR040072">
    <property type="entry name" value="Methyltransferase_A"/>
</dbReference>
<comment type="catalytic activity">
    <reaction evidence="12">
        <text>adenosine(2503) in 23S rRNA + 2 reduced [2Fe-2S]-[ferredoxin] + 2 S-adenosyl-L-methionine = 2-methyladenosine(2503) in 23S rRNA + 5'-deoxyadenosine + L-methionine + 2 oxidized [2Fe-2S]-[ferredoxin] + S-adenosyl-L-homocysteine</text>
        <dbReference type="Rhea" id="RHEA:42916"/>
        <dbReference type="Rhea" id="RHEA-COMP:10000"/>
        <dbReference type="Rhea" id="RHEA-COMP:10001"/>
        <dbReference type="Rhea" id="RHEA-COMP:10152"/>
        <dbReference type="Rhea" id="RHEA-COMP:10282"/>
        <dbReference type="ChEBI" id="CHEBI:17319"/>
        <dbReference type="ChEBI" id="CHEBI:33737"/>
        <dbReference type="ChEBI" id="CHEBI:33738"/>
        <dbReference type="ChEBI" id="CHEBI:57844"/>
        <dbReference type="ChEBI" id="CHEBI:57856"/>
        <dbReference type="ChEBI" id="CHEBI:59789"/>
        <dbReference type="ChEBI" id="CHEBI:74411"/>
        <dbReference type="ChEBI" id="CHEBI:74497"/>
        <dbReference type="EC" id="2.1.1.192"/>
    </reaction>
</comment>
<dbReference type="InterPro" id="IPR004383">
    <property type="entry name" value="rRNA_lsu_MTrfase_RlmN/Cfr"/>
</dbReference>
<dbReference type="InterPro" id="IPR007197">
    <property type="entry name" value="rSAM"/>
</dbReference>
<keyword evidence="4 12" id="KW-0698">rRNA processing</keyword>
<feature type="active site" description="Proton acceptor" evidence="12">
    <location>
        <position position="96"/>
    </location>
</feature>
<feature type="binding site" evidence="12">
    <location>
        <begin position="163"/>
        <end position="164"/>
    </location>
    <ligand>
        <name>S-adenosyl-L-methionine</name>
        <dbReference type="ChEBI" id="CHEBI:59789"/>
    </ligand>
</feature>
<dbReference type="EMBL" id="JAGZSV010000011">
    <property type="protein sequence ID" value="MBS6940122.1"/>
    <property type="molecule type" value="Genomic_DNA"/>
</dbReference>
<dbReference type="Pfam" id="PF04055">
    <property type="entry name" value="Radical_SAM"/>
    <property type="match status" value="1"/>
</dbReference>
<evidence type="ECO:0000313" key="15">
    <source>
        <dbReference type="Proteomes" id="UP000727506"/>
    </source>
</evidence>
<feature type="active site" description="S-methylcysteine intermediate" evidence="12">
    <location>
        <position position="337"/>
    </location>
</feature>
<feature type="binding site" evidence="12">
    <location>
        <position position="294"/>
    </location>
    <ligand>
        <name>S-adenosyl-L-methionine</name>
        <dbReference type="ChEBI" id="CHEBI:59789"/>
    </ligand>
</feature>
<comment type="cofactor">
    <cofactor evidence="12">
        <name>[4Fe-4S] cluster</name>
        <dbReference type="ChEBI" id="CHEBI:49883"/>
    </cofactor>
    <text evidence="12">Binds 1 [4Fe-4S] cluster. The cluster is coordinated with 3 cysteines and an exchangeable S-adenosyl-L-methionine.</text>
</comment>
<feature type="binding site" evidence="12">
    <location>
        <begin position="218"/>
        <end position="220"/>
    </location>
    <ligand>
        <name>S-adenosyl-L-methionine</name>
        <dbReference type="ChEBI" id="CHEBI:59789"/>
    </ligand>
</feature>
<evidence type="ECO:0000256" key="9">
    <source>
        <dbReference type="ARBA" id="ARBA00022723"/>
    </source>
</evidence>
<comment type="subcellular location">
    <subcellularLocation>
        <location evidence="1 12">Cytoplasm</location>
    </subcellularLocation>
</comment>
<keyword evidence="10 12" id="KW-0408">Iron</keyword>
<dbReference type="GO" id="GO:0070040">
    <property type="term" value="F:rRNA (adenine(2503)-C2-)-methyltransferase activity"/>
    <property type="evidence" value="ECO:0007669"/>
    <property type="project" value="UniProtKB-UniRule"/>
</dbReference>
<keyword evidence="3 12" id="KW-0963">Cytoplasm</keyword>
<evidence type="ECO:0000256" key="6">
    <source>
        <dbReference type="ARBA" id="ARBA00022679"/>
    </source>
</evidence>
<dbReference type="GO" id="GO:0000049">
    <property type="term" value="F:tRNA binding"/>
    <property type="evidence" value="ECO:0007669"/>
    <property type="project" value="UniProtKB-UniRule"/>
</dbReference>
<dbReference type="Gene3D" id="3.20.20.70">
    <property type="entry name" value="Aldolase class I"/>
    <property type="match status" value="1"/>
</dbReference>
<feature type="binding site" evidence="12">
    <location>
        <position position="120"/>
    </location>
    <ligand>
        <name>[4Fe-4S] cluster</name>
        <dbReference type="ChEBI" id="CHEBI:49883"/>
        <note>4Fe-4S-S-AdoMet</note>
    </ligand>
</feature>
<comment type="function">
    <text evidence="12">Specifically methylates position 2 of adenine 2503 in 23S rRNA and position 2 of adenine 37 in tRNAs.</text>
</comment>
<accession>A0A943UWF6</accession>
<evidence type="ECO:0000256" key="7">
    <source>
        <dbReference type="ARBA" id="ARBA00022691"/>
    </source>
</evidence>
<keyword evidence="6 12" id="KW-0808">Transferase</keyword>
<dbReference type="EC" id="2.1.1.192" evidence="12"/>
<organism evidence="14 15">
    <name type="scientific">Slackia piriformis</name>
    <dbReference type="NCBI Taxonomy" id="626934"/>
    <lineage>
        <taxon>Bacteria</taxon>
        <taxon>Bacillati</taxon>
        <taxon>Actinomycetota</taxon>
        <taxon>Coriobacteriia</taxon>
        <taxon>Eggerthellales</taxon>
        <taxon>Eggerthellaceae</taxon>
        <taxon>Slackia</taxon>
    </lineage>
</organism>
<dbReference type="InterPro" id="IPR048641">
    <property type="entry name" value="RlmN_N"/>
</dbReference>
<evidence type="ECO:0000313" key="14">
    <source>
        <dbReference type="EMBL" id="MBS6940122.1"/>
    </source>
</evidence>
<comment type="caution">
    <text evidence="12">Lacks conserved residue(s) required for the propagation of feature annotation.</text>
</comment>
<dbReference type="SFLD" id="SFLDS00029">
    <property type="entry name" value="Radical_SAM"/>
    <property type="match status" value="1"/>
</dbReference>
<dbReference type="AlphaFoldDB" id="A0A943UWF6"/>
<dbReference type="InterPro" id="IPR027492">
    <property type="entry name" value="RNA_MTrfase_RlmN"/>
</dbReference>
<dbReference type="GO" id="GO:0051539">
    <property type="term" value="F:4 iron, 4 sulfur cluster binding"/>
    <property type="evidence" value="ECO:0007669"/>
    <property type="project" value="UniProtKB-UniRule"/>
</dbReference>
<dbReference type="GO" id="GO:0046872">
    <property type="term" value="F:metal ion binding"/>
    <property type="evidence" value="ECO:0007669"/>
    <property type="project" value="UniProtKB-KW"/>
</dbReference>
<name>A0A943UWF6_9ACTN</name>
<feature type="binding site" evidence="12">
    <location>
        <position position="116"/>
    </location>
    <ligand>
        <name>[4Fe-4S] cluster</name>
        <dbReference type="ChEBI" id="CHEBI:49883"/>
        <note>4Fe-4S-S-AdoMet</note>
    </ligand>
</feature>
<evidence type="ECO:0000256" key="3">
    <source>
        <dbReference type="ARBA" id="ARBA00022490"/>
    </source>
</evidence>
<dbReference type="GO" id="GO:0005737">
    <property type="term" value="C:cytoplasm"/>
    <property type="evidence" value="ECO:0007669"/>
    <property type="project" value="UniProtKB-SubCell"/>
</dbReference>
<dbReference type="GO" id="GO:0030488">
    <property type="term" value="P:tRNA methylation"/>
    <property type="evidence" value="ECO:0007669"/>
    <property type="project" value="UniProtKB-UniRule"/>
</dbReference>
<dbReference type="FunFam" id="3.20.20.70:FF:000014">
    <property type="entry name" value="Probable dual-specificity RNA methyltransferase RlmN"/>
    <property type="match status" value="1"/>
</dbReference>
<evidence type="ECO:0000256" key="11">
    <source>
        <dbReference type="ARBA" id="ARBA00023014"/>
    </source>
</evidence>
<dbReference type="PANTHER" id="PTHR30544">
    <property type="entry name" value="23S RRNA METHYLTRANSFERASE"/>
    <property type="match status" value="1"/>
</dbReference>
<dbReference type="PIRSF" id="PIRSF006004">
    <property type="entry name" value="CHP00048"/>
    <property type="match status" value="1"/>
</dbReference>
<comment type="catalytic activity">
    <reaction evidence="12">
        <text>adenosine(37) in tRNA + 2 reduced [2Fe-2S]-[ferredoxin] + 2 S-adenosyl-L-methionine = 2-methyladenosine(37) in tRNA + 5'-deoxyadenosine + L-methionine + 2 oxidized [2Fe-2S]-[ferredoxin] + S-adenosyl-L-homocysteine</text>
        <dbReference type="Rhea" id="RHEA:43332"/>
        <dbReference type="Rhea" id="RHEA-COMP:10000"/>
        <dbReference type="Rhea" id="RHEA-COMP:10001"/>
        <dbReference type="Rhea" id="RHEA-COMP:10162"/>
        <dbReference type="Rhea" id="RHEA-COMP:10485"/>
        <dbReference type="ChEBI" id="CHEBI:17319"/>
        <dbReference type="ChEBI" id="CHEBI:33737"/>
        <dbReference type="ChEBI" id="CHEBI:33738"/>
        <dbReference type="ChEBI" id="CHEBI:57844"/>
        <dbReference type="ChEBI" id="CHEBI:57856"/>
        <dbReference type="ChEBI" id="CHEBI:59789"/>
        <dbReference type="ChEBI" id="CHEBI:74411"/>
        <dbReference type="ChEBI" id="CHEBI:74497"/>
        <dbReference type="EC" id="2.1.1.192"/>
    </reaction>
</comment>
<dbReference type="PANTHER" id="PTHR30544:SF5">
    <property type="entry name" value="RADICAL SAM CORE DOMAIN-CONTAINING PROTEIN"/>
    <property type="match status" value="1"/>
</dbReference>
<comment type="similarity">
    <text evidence="12">Belongs to the radical SAM superfamily. RlmN family.</text>
</comment>
<keyword evidence="7 12" id="KW-0949">S-adenosyl-L-methionine</keyword>
<keyword evidence="9 12" id="KW-0479">Metal-binding</keyword>
<comment type="caution">
    <text evidence="14">The sequence shown here is derived from an EMBL/GenBank/DDBJ whole genome shotgun (WGS) entry which is preliminary data.</text>
</comment>
<feature type="domain" description="Radical SAM core" evidence="13">
    <location>
        <begin position="102"/>
        <end position="332"/>
    </location>
</feature>
<dbReference type="Pfam" id="PF21016">
    <property type="entry name" value="RlmN_N"/>
    <property type="match status" value="1"/>
</dbReference>
<dbReference type="Proteomes" id="UP000727506">
    <property type="component" value="Unassembled WGS sequence"/>
</dbReference>
<keyword evidence="8 12" id="KW-0819">tRNA processing</keyword>
<gene>
    <name evidence="12 14" type="primary">rlmN</name>
    <name evidence="14" type="ORF">KH142_01285</name>
</gene>
<dbReference type="SFLD" id="SFLDF00275">
    <property type="entry name" value="adenosine_C2_methyltransferase"/>
    <property type="match status" value="1"/>
</dbReference>
<dbReference type="GO" id="GO:0002935">
    <property type="term" value="F:tRNA (adenine(37)-C2)-methyltransferase activity"/>
    <property type="evidence" value="ECO:0007669"/>
    <property type="project" value="UniProtKB-UniRule"/>
</dbReference>
<dbReference type="CDD" id="cd01335">
    <property type="entry name" value="Radical_SAM"/>
    <property type="match status" value="1"/>
</dbReference>
<dbReference type="Gene3D" id="1.10.150.530">
    <property type="match status" value="1"/>
</dbReference>
<feature type="binding site" evidence="12">
    <location>
        <position position="123"/>
    </location>
    <ligand>
        <name>[4Fe-4S] cluster</name>
        <dbReference type="ChEBI" id="CHEBI:49883"/>
        <note>4Fe-4S-S-AdoMet</note>
    </ligand>
</feature>
<evidence type="ECO:0000259" key="13">
    <source>
        <dbReference type="PROSITE" id="PS51918"/>
    </source>
</evidence>
<evidence type="ECO:0000256" key="10">
    <source>
        <dbReference type="ARBA" id="ARBA00023004"/>
    </source>
</evidence>
<dbReference type="SFLD" id="SFLDG01062">
    <property type="entry name" value="methyltransferase_(Class_A)"/>
    <property type="match status" value="1"/>
</dbReference>
<proteinExistence type="inferred from homology"/>
<evidence type="ECO:0000256" key="4">
    <source>
        <dbReference type="ARBA" id="ARBA00022552"/>
    </source>
</evidence>
<evidence type="ECO:0000256" key="2">
    <source>
        <dbReference type="ARBA" id="ARBA00022485"/>
    </source>
</evidence>
<evidence type="ECO:0000256" key="8">
    <source>
        <dbReference type="ARBA" id="ARBA00022694"/>
    </source>
</evidence>
<evidence type="ECO:0000256" key="5">
    <source>
        <dbReference type="ARBA" id="ARBA00022603"/>
    </source>
</evidence>